<dbReference type="GeneID" id="30145252"/>
<dbReference type="InterPro" id="IPR023333">
    <property type="entry name" value="Proteasome_suB-type"/>
</dbReference>
<dbReference type="GO" id="GO:0010499">
    <property type="term" value="P:proteasomal ubiquitin-independent protein catabolic process"/>
    <property type="evidence" value="ECO:0007669"/>
    <property type="project" value="EnsemblFungi"/>
</dbReference>
<reference evidence="3" key="1">
    <citation type="submission" date="2016-05" db="EMBL/GenBank/DDBJ databases">
        <title>Comparative genomics of biotechnologically important yeasts.</title>
        <authorList>
            <consortium name="DOE Joint Genome Institute"/>
            <person name="Riley R."/>
            <person name="Haridas S."/>
            <person name="Wolfe K.H."/>
            <person name="Lopes M.R."/>
            <person name="Hittinger C.T."/>
            <person name="Goker M."/>
            <person name="Salamov A."/>
            <person name="Wisecaver J."/>
            <person name="Long T.M."/>
            <person name="Aerts A.L."/>
            <person name="Barry K."/>
            <person name="Choi C."/>
            <person name="Clum A."/>
            <person name="Coughlan A.Y."/>
            <person name="Deshpande S."/>
            <person name="Douglass A.P."/>
            <person name="Hanson S.J."/>
            <person name="Klenk H.-P."/>
            <person name="Labutti K."/>
            <person name="Lapidus A."/>
            <person name="Lindquist E."/>
            <person name="Lipzen A."/>
            <person name="Meier-Kolthoff J.P."/>
            <person name="Ohm R.A."/>
            <person name="Otillar R.P."/>
            <person name="Pangilinan J."/>
            <person name="Peng Y."/>
            <person name="Rokas A."/>
            <person name="Rosa C.A."/>
            <person name="Scheuner C."/>
            <person name="Sibirny A.A."/>
            <person name="Slot J.C."/>
            <person name="Stielow J.B."/>
            <person name="Sun H."/>
            <person name="Kurtzman C.P."/>
            <person name="Blackwell M."/>
            <person name="Grigoriev I.V."/>
            <person name="Jeffries T.W."/>
        </authorList>
    </citation>
    <scope>NUCLEOTIDE SEQUENCE [LARGE SCALE GENOMIC DNA]</scope>
    <source>
        <strain evidence="3">NRRL Y-12698</strain>
    </source>
</reference>
<dbReference type="InterPro" id="IPR029055">
    <property type="entry name" value="Ntn_hydrolases_N"/>
</dbReference>
<name>A0A1E3QXI0_9ASCO</name>
<dbReference type="Gene3D" id="3.60.20.10">
    <property type="entry name" value="Glutamine Phosphoribosylpyrophosphate, subunit 1, domain 1"/>
    <property type="match status" value="1"/>
</dbReference>
<dbReference type="InterPro" id="IPR001353">
    <property type="entry name" value="Proteasome_sua/b"/>
</dbReference>
<keyword evidence="1" id="KW-0539">Nucleus</keyword>
<evidence type="ECO:0000313" key="3">
    <source>
        <dbReference type="Proteomes" id="UP000094336"/>
    </source>
</evidence>
<gene>
    <name evidence="2" type="ORF">BABINDRAFT_158987</name>
</gene>
<dbReference type="PANTHER" id="PTHR32194">
    <property type="entry name" value="METALLOPROTEASE TLDD"/>
    <property type="match status" value="1"/>
</dbReference>
<dbReference type="EMBL" id="KV454426">
    <property type="protein sequence ID" value="ODQ82380.1"/>
    <property type="molecule type" value="Genomic_DNA"/>
</dbReference>
<dbReference type="RefSeq" id="XP_018987708.1">
    <property type="nucleotide sequence ID" value="XM_019127399.1"/>
</dbReference>
<proteinExistence type="predicted"/>
<protein>
    <recommendedName>
        <fullName evidence="4">Proteasome subunit beta</fullName>
    </recommendedName>
</protein>
<dbReference type="GO" id="GO:0043161">
    <property type="term" value="P:proteasome-mediated ubiquitin-dependent protein catabolic process"/>
    <property type="evidence" value="ECO:0007669"/>
    <property type="project" value="EnsemblFungi"/>
</dbReference>
<accession>A0A1E3QXI0</accession>
<organism evidence="2 3">
    <name type="scientific">Babjeviella inositovora NRRL Y-12698</name>
    <dbReference type="NCBI Taxonomy" id="984486"/>
    <lineage>
        <taxon>Eukaryota</taxon>
        <taxon>Fungi</taxon>
        <taxon>Dikarya</taxon>
        <taxon>Ascomycota</taxon>
        <taxon>Saccharomycotina</taxon>
        <taxon>Pichiomycetes</taxon>
        <taxon>Serinales incertae sedis</taxon>
        <taxon>Babjeviella</taxon>
    </lineage>
</organism>
<sequence>MQKIERLLDDLEISEGYDCSGHELKAPHIHEYLSRVFYNRRSKMDPLWNSVIVGGFDEQDKPFLAYVDLLGVTYSAPTLASGFGAHLAIPLLRKAIQNDGDEEKLTEEQAREVMVNCMKVLFYRDARSMDKYTLVTIKKSGAKVESDLKVENMQWGFAKDIKGYGSAQV</sequence>
<dbReference type="STRING" id="984486.A0A1E3QXI0"/>
<evidence type="ECO:0008006" key="4">
    <source>
        <dbReference type="Google" id="ProtNLM"/>
    </source>
</evidence>
<dbReference type="OrthoDB" id="10248542at2759"/>
<dbReference type="Proteomes" id="UP000094336">
    <property type="component" value="Unassembled WGS sequence"/>
</dbReference>
<evidence type="ECO:0000313" key="2">
    <source>
        <dbReference type="EMBL" id="ODQ82380.1"/>
    </source>
</evidence>
<dbReference type="PANTHER" id="PTHR32194:SF6">
    <property type="entry name" value="PROTEASOME SUBUNIT BETA"/>
    <property type="match status" value="1"/>
</dbReference>
<dbReference type="GO" id="GO:0043248">
    <property type="term" value="P:proteasome assembly"/>
    <property type="evidence" value="ECO:0007669"/>
    <property type="project" value="EnsemblFungi"/>
</dbReference>
<dbReference type="GO" id="GO:0019774">
    <property type="term" value="C:proteasome core complex, beta-subunit complex"/>
    <property type="evidence" value="ECO:0007669"/>
    <property type="project" value="EnsemblFungi"/>
</dbReference>
<evidence type="ECO:0000256" key="1">
    <source>
        <dbReference type="ARBA" id="ARBA00023242"/>
    </source>
</evidence>
<dbReference type="SUPFAM" id="SSF56235">
    <property type="entry name" value="N-terminal nucleophile aminohydrolases (Ntn hydrolases)"/>
    <property type="match status" value="1"/>
</dbReference>
<dbReference type="AlphaFoldDB" id="A0A1E3QXI0"/>
<dbReference type="GO" id="GO:0034515">
    <property type="term" value="C:proteasome storage granule"/>
    <property type="evidence" value="ECO:0007669"/>
    <property type="project" value="EnsemblFungi"/>
</dbReference>
<dbReference type="Pfam" id="PF00227">
    <property type="entry name" value="Proteasome"/>
    <property type="match status" value="1"/>
</dbReference>
<keyword evidence="3" id="KW-1185">Reference proteome</keyword>